<organism evidence="1 2">
    <name type="scientific">Persicobacter diffluens</name>
    <dbReference type="NCBI Taxonomy" id="981"/>
    <lineage>
        <taxon>Bacteria</taxon>
        <taxon>Pseudomonadati</taxon>
        <taxon>Bacteroidota</taxon>
        <taxon>Cytophagia</taxon>
        <taxon>Cytophagales</taxon>
        <taxon>Persicobacteraceae</taxon>
        <taxon>Persicobacter</taxon>
    </lineage>
</organism>
<evidence type="ECO:0000313" key="1">
    <source>
        <dbReference type="EMBL" id="GJM63509.1"/>
    </source>
</evidence>
<dbReference type="EMBL" id="BQKE01000003">
    <property type="protein sequence ID" value="GJM63509.1"/>
    <property type="molecule type" value="Genomic_DNA"/>
</dbReference>
<protein>
    <submittedName>
        <fullName evidence="1">Uncharacterized protein</fullName>
    </submittedName>
</protein>
<dbReference type="AlphaFoldDB" id="A0AAN4W0M5"/>
<evidence type="ECO:0000313" key="2">
    <source>
        <dbReference type="Proteomes" id="UP001310022"/>
    </source>
</evidence>
<gene>
    <name evidence="1" type="ORF">PEDI_40610</name>
</gene>
<proteinExistence type="predicted"/>
<sequence>MINFSGASQYQEIILPLEVDHHGEYWVSHEGENIQLSGENVLDEYWDHAVWGKIVLRRGRLGWLIVEEQDLLNNEYKTLDFMKWEED</sequence>
<name>A0AAN4W0M5_9BACT</name>
<reference evidence="1 2" key="1">
    <citation type="submission" date="2021-12" db="EMBL/GenBank/DDBJ databases">
        <title>Genome sequencing of bacteria with rrn-lacking chromosome and rrn-plasmid.</title>
        <authorList>
            <person name="Anda M."/>
            <person name="Iwasaki W."/>
        </authorList>
    </citation>
    <scope>NUCLEOTIDE SEQUENCE [LARGE SCALE GENOMIC DNA]</scope>
    <source>
        <strain evidence="1 2">NBRC 15940</strain>
    </source>
</reference>
<dbReference type="RefSeq" id="WP_338238666.1">
    <property type="nucleotide sequence ID" value="NZ_BQKE01000003.1"/>
</dbReference>
<comment type="caution">
    <text evidence="1">The sequence shown here is derived from an EMBL/GenBank/DDBJ whole genome shotgun (WGS) entry which is preliminary data.</text>
</comment>
<dbReference type="Proteomes" id="UP001310022">
    <property type="component" value="Unassembled WGS sequence"/>
</dbReference>
<accession>A0AAN4W0M5</accession>
<keyword evidence="2" id="KW-1185">Reference proteome</keyword>